<dbReference type="SUPFAM" id="SSF52540">
    <property type="entry name" value="P-loop containing nucleoside triphosphate hydrolases"/>
    <property type="match status" value="1"/>
</dbReference>
<dbReference type="EMBL" id="AP023439">
    <property type="protein sequence ID" value="BCL23303.1"/>
    <property type="molecule type" value="Genomic_DNA"/>
</dbReference>
<dbReference type="KEGG" id="stui:GCM10017668_51460"/>
<protein>
    <submittedName>
        <fullName evidence="1">Uncharacterized protein</fullName>
    </submittedName>
</protein>
<dbReference type="Proteomes" id="UP000516373">
    <property type="component" value="Chromosome"/>
</dbReference>
<gene>
    <name evidence="1" type="ORF">GCM10017668_51460</name>
</gene>
<accession>A0A7G1NJA4</accession>
<organism evidence="1 2">
    <name type="scientific">Streptomyces tuirus</name>
    <dbReference type="NCBI Taxonomy" id="68278"/>
    <lineage>
        <taxon>Bacteria</taxon>
        <taxon>Bacillati</taxon>
        <taxon>Actinomycetota</taxon>
        <taxon>Actinomycetes</taxon>
        <taxon>Kitasatosporales</taxon>
        <taxon>Streptomycetaceae</taxon>
        <taxon>Streptomyces</taxon>
    </lineage>
</organism>
<reference evidence="1 2" key="1">
    <citation type="journal article" date="2014" name="Int. J. Syst. Evol. Microbiol.">
        <title>Complete genome sequence of Corynebacterium casei LMG S-19264T (=DSM 44701T), isolated from a smear-ripened cheese.</title>
        <authorList>
            <consortium name="US DOE Joint Genome Institute (JGI-PGF)"/>
            <person name="Walter F."/>
            <person name="Albersmeier A."/>
            <person name="Kalinowski J."/>
            <person name="Ruckert C."/>
        </authorList>
    </citation>
    <scope>NUCLEOTIDE SEQUENCE [LARGE SCALE GENOMIC DNA]</scope>
    <source>
        <strain evidence="1 2">JCM 4255</strain>
    </source>
</reference>
<proteinExistence type="predicted"/>
<evidence type="ECO:0000313" key="1">
    <source>
        <dbReference type="EMBL" id="BCL23303.1"/>
    </source>
</evidence>
<dbReference type="AlphaFoldDB" id="A0A7G1NJA4"/>
<dbReference type="PANTHER" id="PTHR10039:SF14">
    <property type="entry name" value="NACHT DOMAIN-CONTAINING PROTEIN"/>
    <property type="match status" value="1"/>
</dbReference>
<evidence type="ECO:0000313" key="2">
    <source>
        <dbReference type="Proteomes" id="UP000516373"/>
    </source>
</evidence>
<dbReference type="PANTHER" id="PTHR10039">
    <property type="entry name" value="AMELOGENIN"/>
    <property type="match status" value="1"/>
</dbReference>
<dbReference type="InterPro" id="IPR027417">
    <property type="entry name" value="P-loop_NTPase"/>
</dbReference>
<sequence length="1272" mass="137556">MTFQRTGAHGEASVAVGGDAHGPIMTNPVFSSSAVPLAVALKNTHKVFSDVGVAQFTGRDWLVAYVDAFLQERACGFLWVEAEAGLGKTALAAWLVRERGYVSHFARHAQGGSARVGLRNVAAQLITRYGLSAQFAPGGMLPDWVSEPEGFDALLTQAAEQARAANGPLVLVMDGADEAEAPDGGMPWGLPSLLPEGAFVVGTYRTGSRPAYSESPSRVVRIDRADTRNQADVRQYLDRAVRADPVAGRLAATGVSADEVIPLLVERSGGVWVYLRYVLAALGTGQQPVDELSSLPADLSGYYARQLTRWQEAPGWARTGRDILATLVAAREPLPYSSLCRLSGVDDREAVRQWCDLVIRPFLTADDGPWGRRYELYHATARSFFGGVLYEVQDDRLKVLAAELAESVARAHRRMAERHVTEFGGLGDDNGGASLALLAADPALASVDGGYALRHLGHHMVQADWSTGLSRLLAAESPPGGRQAQNIWFSAHEYAGSPDTFLDDVELARRDAVRRTDEALERRIPAMALAEELRYRLMAASVASHTDSVGPELLGQLVERGVWTAVRGLAHARRLSHPGDRFRALLALQPHLIGGLRLSACEEALEAVRVCDYVSSSSLNGHHYFSPALVIPHLPEDRRAAVADEAAAAALECSGGGLRGQLLATTAVHAPAGMRQRIALRALDEMRSDEDYWCTADNISALVSLLPLLPGQVRDDALAEAKDALLRGDFVPKRTGAWEALLPLLSPEEQKAALAAAVADTRPPEYVRARARDCAVLLPVLPAEQGEALLAETLARARSAAEPGERAGALSMLLPLLSPEIRTATVTDILASRSRLNQHVLARLAPYVTPSQLKEALNDALFTPSNARVIHLAALVDRLPAHERASWAAETLEVAKVVGTPTALATGQTALLPTLPAAQRPAGARQALELLRSAASDPHTLRQRLLPHLSDDDRRRAAAEWFSEPGRLLYAHQSVLAQVVAYLPRNLVVEAVRQWLAEDEWVRVHDLSVLGPRLPDDVHEEVLAALADADGRSSVPTLFISLIPYLPGRLIGDALAAGRALEDAALRAPALSSLVPRVPAEQRMTVAQEAYEAALACSWQPWLPEAVPPMRAGFPDGMAERVPEALTVIRAVSDVWERAEAYCVLLSVLPEQERAAVPAEALDCLARVDWDMRPEKLLRLVSYVDRESLDTAVGLAPDDADLATALLARALDEHGCSPREFVALVRRLVSRTSQHRALTLITDNLSRLVPVAGEEVREELTRAVDDVLTWWP</sequence>
<name>A0A7G1NJA4_9ACTN</name>